<feature type="compositionally biased region" description="Basic and acidic residues" evidence="1">
    <location>
        <begin position="371"/>
        <end position="380"/>
    </location>
</feature>
<keyword evidence="3" id="KW-1185">Reference proteome</keyword>
<dbReference type="Proteomes" id="UP001530315">
    <property type="component" value="Unassembled WGS sequence"/>
</dbReference>
<protein>
    <submittedName>
        <fullName evidence="2">Uncharacterized protein</fullName>
    </submittedName>
</protein>
<evidence type="ECO:0000313" key="3">
    <source>
        <dbReference type="Proteomes" id="UP001530315"/>
    </source>
</evidence>
<sequence>MNDHPMTPADDFDFYARALSSLTQRIALANDDGGGGASNTPNTAAAGVVVATTTSTIDDVDALESHAKSLVEDDVPKIDRAVRNYLALIAARSAVASDVDVLSASHSSMTLLAGSGDNSERSSSRSAAADVNQRSLLCARALLSAINSTVLPTLDATDGIDDDCDDETRATKKMQSSHKNAATRILWNRLVVKPSTESTSESSIINGSCNSNDEKTMRRNIKPSKVLGRRSLIVAYPYIQERLRRGHCRGEQADVDVDVDGDAIDSQTMEGPSSFSAKHGSHRAERRRAIRSLSDDALPPAIPPVGVDLDQWESFYTEFGRLLSRKDDDDRDDEGGVSSRREQHRSMDGERRHRDDDGALLWSKDGGLAELRSRREDRARRASSGASTSLEG</sequence>
<gene>
    <name evidence="2" type="ORF">ACHAW5_003158</name>
</gene>
<organism evidence="2 3">
    <name type="scientific">Stephanodiscus triporus</name>
    <dbReference type="NCBI Taxonomy" id="2934178"/>
    <lineage>
        <taxon>Eukaryota</taxon>
        <taxon>Sar</taxon>
        <taxon>Stramenopiles</taxon>
        <taxon>Ochrophyta</taxon>
        <taxon>Bacillariophyta</taxon>
        <taxon>Coscinodiscophyceae</taxon>
        <taxon>Thalassiosirophycidae</taxon>
        <taxon>Stephanodiscales</taxon>
        <taxon>Stephanodiscaceae</taxon>
        <taxon>Stephanodiscus</taxon>
    </lineage>
</organism>
<reference evidence="2 3" key="1">
    <citation type="submission" date="2024-10" db="EMBL/GenBank/DDBJ databases">
        <title>Updated reference genomes for cyclostephanoid diatoms.</title>
        <authorList>
            <person name="Roberts W.R."/>
            <person name="Alverson A.J."/>
        </authorList>
    </citation>
    <scope>NUCLEOTIDE SEQUENCE [LARGE SCALE GENOMIC DNA]</scope>
    <source>
        <strain evidence="2 3">AJA276-08</strain>
    </source>
</reference>
<dbReference type="AlphaFoldDB" id="A0ABD3MTE6"/>
<feature type="region of interest" description="Disordered" evidence="1">
    <location>
        <begin position="325"/>
        <end position="392"/>
    </location>
</feature>
<feature type="compositionally biased region" description="Low complexity" evidence="1">
    <location>
        <begin position="382"/>
        <end position="392"/>
    </location>
</feature>
<feature type="region of interest" description="Disordered" evidence="1">
    <location>
        <begin position="263"/>
        <end position="288"/>
    </location>
</feature>
<feature type="compositionally biased region" description="Polar residues" evidence="1">
    <location>
        <begin position="265"/>
        <end position="276"/>
    </location>
</feature>
<dbReference type="EMBL" id="JALLAZ020001712">
    <property type="protein sequence ID" value="KAL3767139.1"/>
    <property type="molecule type" value="Genomic_DNA"/>
</dbReference>
<evidence type="ECO:0000256" key="1">
    <source>
        <dbReference type="SAM" id="MobiDB-lite"/>
    </source>
</evidence>
<proteinExistence type="predicted"/>
<name>A0ABD3MTE6_9STRA</name>
<accession>A0ABD3MTE6</accession>
<feature type="compositionally biased region" description="Basic and acidic residues" evidence="1">
    <location>
        <begin position="339"/>
        <end position="357"/>
    </location>
</feature>
<feature type="compositionally biased region" description="Basic residues" evidence="1">
    <location>
        <begin position="279"/>
        <end position="288"/>
    </location>
</feature>
<comment type="caution">
    <text evidence="2">The sequence shown here is derived from an EMBL/GenBank/DDBJ whole genome shotgun (WGS) entry which is preliminary data.</text>
</comment>
<evidence type="ECO:0000313" key="2">
    <source>
        <dbReference type="EMBL" id="KAL3767139.1"/>
    </source>
</evidence>